<protein>
    <submittedName>
        <fullName evidence="2">Uncharacterized protein</fullName>
    </submittedName>
</protein>
<organism evidence="2 3">
    <name type="scientific">Plasmodium falciparum Tanzania</name>
    <name type="common">2000708</name>
    <dbReference type="NCBI Taxonomy" id="1036725"/>
    <lineage>
        <taxon>Eukaryota</taxon>
        <taxon>Sar</taxon>
        <taxon>Alveolata</taxon>
        <taxon>Apicomplexa</taxon>
        <taxon>Aconoidasida</taxon>
        <taxon>Haemosporida</taxon>
        <taxon>Plasmodiidae</taxon>
        <taxon>Plasmodium</taxon>
        <taxon>Plasmodium (Laverania)</taxon>
    </lineage>
</organism>
<feature type="compositionally biased region" description="Basic and acidic residues" evidence="1">
    <location>
        <begin position="226"/>
        <end position="246"/>
    </location>
</feature>
<feature type="region of interest" description="Disordered" evidence="1">
    <location>
        <begin position="207"/>
        <end position="246"/>
    </location>
</feature>
<reference evidence="2 3" key="1">
    <citation type="submission" date="2013-02" db="EMBL/GenBank/DDBJ databases">
        <title>The Genome Annotation of Plasmodium falciparum Tanzania (2000708).</title>
        <authorList>
            <consortium name="The Broad Institute Genome Sequencing Platform"/>
            <consortium name="The Broad Institute Genome Sequencing Center for Infectious Disease"/>
            <person name="Neafsey D."/>
            <person name="Hoffman S."/>
            <person name="Volkman S."/>
            <person name="Rosenthal P."/>
            <person name="Walker B."/>
            <person name="Young S.K."/>
            <person name="Zeng Q."/>
            <person name="Gargeya S."/>
            <person name="Fitzgerald M."/>
            <person name="Haas B."/>
            <person name="Abouelleil A."/>
            <person name="Allen A.W."/>
            <person name="Alvarado L."/>
            <person name="Arachchi H.M."/>
            <person name="Berlin A.M."/>
            <person name="Chapman S.B."/>
            <person name="Gainer-Dewar J."/>
            <person name="Goldberg J."/>
            <person name="Griggs A."/>
            <person name="Gujja S."/>
            <person name="Hansen M."/>
            <person name="Howarth C."/>
            <person name="Imamovic A."/>
            <person name="Ireland A."/>
            <person name="Larimer J."/>
            <person name="McCowan C."/>
            <person name="Murphy C."/>
            <person name="Pearson M."/>
            <person name="Poon T.W."/>
            <person name="Priest M."/>
            <person name="Roberts A."/>
            <person name="Saif S."/>
            <person name="Shea T."/>
            <person name="Sisk P."/>
            <person name="Sykes S."/>
            <person name="Wortman J."/>
            <person name="Nusbaum C."/>
            <person name="Birren B."/>
        </authorList>
    </citation>
    <scope>NUCLEOTIDE SEQUENCE [LARGE SCALE GENOMIC DNA]</scope>
    <source>
        <strain evidence="3">Tanzania (2000708)</strain>
    </source>
</reference>
<evidence type="ECO:0000313" key="2">
    <source>
        <dbReference type="EMBL" id="ETW35370.1"/>
    </source>
</evidence>
<feature type="region of interest" description="Disordered" evidence="1">
    <location>
        <begin position="1"/>
        <end position="35"/>
    </location>
</feature>
<feature type="compositionally biased region" description="Basic and acidic residues" evidence="1">
    <location>
        <begin position="207"/>
        <end position="219"/>
    </location>
</feature>
<reference evidence="2 3" key="2">
    <citation type="submission" date="2013-02" db="EMBL/GenBank/DDBJ databases">
        <title>The Genome Sequence of Plasmodium falciparum Tanzania (2000708).</title>
        <authorList>
            <consortium name="The Broad Institute Genome Sequencing Platform"/>
            <consortium name="The Broad Institute Genome Sequencing Center for Infectious Disease"/>
            <person name="Neafsey D."/>
            <person name="Cheeseman I."/>
            <person name="Volkman S."/>
            <person name="Adams J."/>
            <person name="Walker B."/>
            <person name="Young S.K."/>
            <person name="Zeng Q."/>
            <person name="Gargeya S."/>
            <person name="Fitzgerald M."/>
            <person name="Haas B."/>
            <person name="Abouelleil A."/>
            <person name="Alvarado L."/>
            <person name="Arachchi H.M."/>
            <person name="Berlin A.M."/>
            <person name="Chapman S.B."/>
            <person name="Dewar J."/>
            <person name="Goldberg J."/>
            <person name="Griggs A."/>
            <person name="Gujja S."/>
            <person name="Hansen M."/>
            <person name="Howarth C."/>
            <person name="Imamovic A."/>
            <person name="Larimer J."/>
            <person name="McCowan C."/>
            <person name="Murphy C."/>
            <person name="Neiman D."/>
            <person name="Pearson M."/>
            <person name="Priest M."/>
            <person name="Roberts A."/>
            <person name="Saif S."/>
            <person name="Shea T."/>
            <person name="Sisk P."/>
            <person name="Sykes S."/>
            <person name="Wortman J."/>
            <person name="Nusbaum C."/>
            <person name="Birren B."/>
        </authorList>
    </citation>
    <scope>NUCLEOTIDE SEQUENCE [LARGE SCALE GENOMIC DNA]</scope>
    <source>
        <strain evidence="3">Tanzania (2000708)</strain>
    </source>
</reference>
<dbReference type="Proteomes" id="UP000030708">
    <property type="component" value="Unassembled WGS sequence"/>
</dbReference>
<evidence type="ECO:0000256" key="1">
    <source>
        <dbReference type="SAM" id="MobiDB-lite"/>
    </source>
</evidence>
<accession>A0A024W4C5</accession>
<gene>
    <name evidence="2" type="ORF">PFTANZ_03954</name>
</gene>
<evidence type="ECO:0000313" key="3">
    <source>
        <dbReference type="Proteomes" id="UP000030708"/>
    </source>
</evidence>
<name>A0A024W4C5_PLAFA</name>
<dbReference type="AlphaFoldDB" id="A0A024W4C5"/>
<dbReference type="EMBL" id="KI926476">
    <property type="protein sequence ID" value="ETW35370.1"/>
    <property type="molecule type" value="Genomic_DNA"/>
</dbReference>
<proteinExistence type="predicted"/>
<sequence length="246" mass="29682">MNEKSDLHKRSIEFTDNDESKKKIKTDGEENDIMESKGKDSYSLYLEYQKGRNKKLKNNEEYIEYLKKDARRKYLKEREKEKLDITKKLLDDELLYSTVKLEGKDLKELQFSKKIYNIAKENINLREKLQEESYYFQQDIDKNKKIQTYENDKVDKSLYNYDEQILNKGILKFGSAISKQNIQKQNNNEFVFDDDIITTNRKSIKRESFEEKKMNESPTKKKKKRKDDIESDNKCDKDEKYDKYDV</sequence>